<dbReference type="PROSITE" id="PS50102">
    <property type="entry name" value="RRM"/>
    <property type="match status" value="1"/>
</dbReference>
<feature type="compositionally biased region" description="Low complexity" evidence="3">
    <location>
        <begin position="125"/>
        <end position="145"/>
    </location>
</feature>
<evidence type="ECO:0000313" key="5">
    <source>
        <dbReference type="EMBL" id="KAG2176521.1"/>
    </source>
</evidence>
<dbReference type="PANTHER" id="PTHR19965">
    <property type="entry name" value="RNA AND EXPORT FACTOR BINDING PROTEIN"/>
    <property type="match status" value="1"/>
</dbReference>
<dbReference type="Gene3D" id="3.30.70.330">
    <property type="match status" value="1"/>
</dbReference>
<comment type="caution">
    <text evidence="5">The sequence shown here is derived from an EMBL/GenBank/DDBJ whole genome shotgun (WGS) entry which is preliminary data.</text>
</comment>
<accession>A0A8H7PNS3</accession>
<reference evidence="5" key="1">
    <citation type="submission" date="2020-12" db="EMBL/GenBank/DDBJ databases">
        <title>Metabolic potential, ecology and presence of endohyphal bacteria is reflected in genomic diversity of Mucoromycotina.</title>
        <authorList>
            <person name="Muszewska A."/>
            <person name="Okrasinska A."/>
            <person name="Steczkiewicz K."/>
            <person name="Drgas O."/>
            <person name="Orlowska M."/>
            <person name="Perlinska-Lenart U."/>
            <person name="Aleksandrzak-Piekarczyk T."/>
            <person name="Szatraj K."/>
            <person name="Zielenkiewicz U."/>
            <person name="Pilsyk S."/>
            <person name="Malc E."/>
            <person name="Mieczkowski P."/>
            <person name="Kruszewska J.S."/>
            <person name="Biernat P."/>
            <person name="Pawlowska J."/>
        </authorList>
    </citation>
    <scope>NUCLEOTIDE SEQUENCE</scope>
    <source>
        <strain evidence="5">WA0000051536</strain>
    </source>
</reference>
<dbReference type="Proteomes" id="UP000612746">
    <property type="component" value="Unassembled WGS sequence"/>
</dbReference>
<dbReference type="PANTHER" id="PTHR19965:SF82">
    <property type="entry name" value="THO COMPLEX SUBUNIT 4"/>
    <property type="match status" value="1"/>
</dbReference>
<feature type="compositionally biased region" description="Basic residues" evidence="3">
    <location>
        <begin position="17"/>
        <end position="29"/>
    </location>
</feature>
<dbReference type="GO" id="GO:0005634">
    <property type="term" value="C:nucleus"/>
    <property type="evidence" value="ECO:0007669"/>
    <property type="project" value="TreeGrafter"/>
</dbReference>
<dbReference type="GO" id="GO:0003729">
    <property type="term" value="F:mRNA binding"/>
    <property type="evidence" value="ECO:0007669"/>
    <property type="project" value="TreeGrafter"/>
</dbReference>
<evidence type="ECO:0000256" key="2">
    <source>
        <dbReference type="PROSITE-ProRule" id="PRU00176"/>
    </source>
</evidence>
<feature type="region of interest" description="Disordered" evidence="3">
    <location>
        <begin position="17"/>
        <end position="87"/>
    </location>
</feature>
<dbReference type="EMBL" id="JAEPRA010000013">
    <property type="protein sequence ID" value="KAG2176521.1"/>
    <property type="molecule type" value="Genomic_DNA"/>
</dbReference>
<evidence type="ECO:0000256" key="3">
    <source>
        <dbReference type="SAM" id="MobiDB-lite"/>
    </source>
</evidence>
<dbReference type="InterPro" id="IPR035979">
    <property type="entry name" value="RBD_domain_sf"/>
</dbReference>
<organism evidence="5 6">
    <name type="scientific">Umbelopsis vinacea</name>
    <dbReference type="NCBI Taxonomy" id="44442"/>
    <lineage>
        <taxon>Eukaryota</taxon>
        <taxon>Fungi</taxon>
        <taxon>Fungi incertae sedis</taxon>
        <taxon>Mucoromycota</taxon>
        <taxon>Mucoromycotina</taxon>
        <taxon>Umbelopsidomycetes</taxon>
        <taxon>Umbelopsidales</taxon>
        <taxon>Umbelopsidaceae</taxon>
        <taxon>Umbelopsis</taxon>
    </lineage>
</organism>
<evidence type="ECO:0000259" key="4">
    <source>
        <dbReference type="PROSITE" id="PS50102"/>
    </source>
</evidence>
<dbReference type="AlphaFoldDB" id="A0A8H7PNS3"/>
<dbReference type="GO" id="GO:0006406">
    <property type="term" value="P:mRNA export from nucleus"/>
    <property type="evidence" value="ECO:0007669"/>
    <property type="project" value="TreeGrafter"/>
</dbReference>
<sequence>MSAMDLDLPLEDVIKKSKNKGKVNKKPIGHKGAQQSKHAIPVAKQSTQRGGKIGKSYTSAQGRGVAKKNGPPPKARAGHFSAAASKRGGISTAALRNHLQRPQPAVKHHPKIDPASIVITKKVTPKAQPQQPRAAKPPMFSKAAAAPPPPEPTNTIRGRSGVVNPGLSIRGESGPTVVLVRNLDPGANADDVRMAFLSFGEVLNCELAVDRSGRSLGEAEVEFAHKSAAVQAVQQLDGELADGRVLRLSLRDKVTSSKPARGLFEQSVRSMIAPVKSERLYSDRIQPTRSSVFDRR</sequence>
<dbReference type="OrthoDB" id="6159137at2759"/>
<gene>
    <name evidence="5" type="ORF">INT44_007184</name>
</gene>
<dbReference type="InterPro" id="IPR012677">
    <property type="entry name" value="Nucleotide-bd_a/b_plait_sf"/>
</dbReference>
<keyword evidence="6" id="KW-1185">Reference proteome</keyword>
<dbReference type="SUPFAM" id="SSF54928">
    <property type="entry name" value="RNA-binding domain, RBD"/>
    <property type="match status" value="1"/>
</dbReference>
<dbReference type="Pfam" id="PF00076">
    <property type="entry name" value="RRM_1"/>
    <property type="match status" value="1"/>
</dbReference>
<evidence type="ECO:0000313" key="6">
    <source>
        <dbReference type="Proteomes" id="UP000612746"/>
    </source>
</evidence>
<feature type="domain" description="RRM" evidence="4">
    <location>
        <begin position="176"/>
        <end position="253"/>
    </location>
</feature>
<evidence type="ECO:0000256" key="1">
    <source>
        <dbReference type="ARBA" id="ARBA00022884"/>
    </source>
</evidence>
<proteinExistence type="predicted"/>
<keyword evidence="1 2" id="KW-0694">RNA-binding</keyword>
<dbReference type="InterPro" id="IPR051229">
    <property type="entry name" value="ALYREF_mRNA_export"/>
</dbReference>
<protein>
    <recommendedName>
        <fullName evidence="4">RRM domain-containing protein</fullName>
    </recommendedName>
</protein>
<dbReference type="SMART" id="SM00360">
    <property type="entry name" value="RRM"/>
    <property type="match status" value="1"/>
</dbReference>
<name>A0A8H7PNS3_9FUNG</name>
<feature type="region of interest" description="Disordered" evidence="3">
    <location>
        <begin position="123"/>
        <end position="160"/>
    </location>
</feature>
<dbReference type="InterPro" id="IPR000504">
    <property type="entry name" value="RRM_dom"/>
</dbReference>